<sequence>MDPPLVSFPLLRTWILLVAMTTQTTEGVCPISGYASLNGVCYKSFAEEKTYDEARQTCASDGGLLAMPKDRAIDAFLGTLADAVRWIGLTDIDSEGQWVFEDGRTLSSTGYANWADDEPNNFGGRQHCVVIEETGKWNDKLCSQIQGFICQMDEGPYGRLGCWTDSGDRAIPVNLEGTDPRLDGAFHSRLNAIEKCYRVVKSRGFQVFGVQDGGQCWSSAPGGEAYKKHGPSTACAEDGKGGSWANEVYRIIRVPYRSIGCWGEDSPKAIPSLELTDPRLDGDYQTRANPIEKCYWVARERGFPMFAILDGGQCGSSATAMGTYQLHGLADNCVNGEGASDANDVYEIVYDERCPDGYTLFAEDCFKVFPDTKTHSDAQTHCNNEGGSLAMPKDEATHQLLEYLLEREKAAGSFVGLKRVTGTDSWRWEDGSDLGSFSSWKTGEPDGQDCVKYNSDRNWVDITCSQNLGFICQVPQASEWRQLFATARGTGQKVFDAWSADSDTAVQHDKSPLVELWSYLGISKVKVVLESTSGDVTLTFDGQNTDKYSWFSKSRLISSPWTDLDTEPIDTFSIHDEPSQRSFLISRNHAVCGSARGWLSLAEGGTSATCTWEQTPNDDVPAILYSTATNNVAWSAGDSTVGRADRMVIYVTTVKHCPDGYTPFTEACYKIFTDEKQYTDAQTHCNNEGGHLAMPKDHATSSLLSYLARQGNPGVHYYIGLTADGNTWKWSDGSELVGFSHWAENEPNVASEECVVLLKGSNYQWADVQCSNSYGFICQVPASEWQQVFATVPGTGQTVYDAWNASSDTPVLHYKSNLVDLWASLGIKKVMVVLESMSAHVKLVFNGQNTDKYSWFSKPRLISSPWTDLETEAIETFSILDESSPESSRRSFFISRNHADCESAGGWLSVAEAGTCTMWEQTSSGDAPAILYSTVSNYVTWNSGCMVAGYVRFNGICYKSFGDRVTWDEAKQTCAADGGILAMPKDDATNTFLANLEEVVGGRWLGLTHPNSDGQWVFEDGQTLTPSDFSNWRAGTPDISAHGCAGFYGETRKWAPKTCTENKPFLCQLNQVESTVGSAHRMVIYVTTETGPVRDHRGTEFILAFTENSQRDGEVPRLYITGTGTTSTRVTVTVPATSFRSSVSITSSQVTEVQLPPSGVEMSGSQKGKWAVSVTADDEIMVYGVTKGDGYLALPTDVLGKEYFVPCSTVGSVSRSVTSGEGMFMMMAMEMAMIPTEIHGQEDQVILQRDLIALQDWATTTCTWGMKFNPKKCNTMSITRNKNPLTWMYEMCGELLQQTEKAKYLGVTFSNDLKWSSHVNTTVKRANHTLHFLSRNLRYCPRQVRETAYFSLVCSTVEYGSVVWDPYLRKDIDALEMVNRRAARFVTKFGIVGVEDGTTVNIIPTVYVALDGQNYNAGQTITVTLNKMESLQLQAQFDLTGSKVTSDKPVAVFSGNKFKVAFDVSGNGGQVVEMIPPVDTWGREFIVLPLNDSIGENRIRVLAARDNTEVRVTGQSTRTLAAGEDWQLNIPTDQYIHVSATAPVLVVQYRIKENNDIPSDSFMMVVPPVSQFMTEYIFTAAESHPDLEHHLNIVIETSEISGLRLDSAALDIDLNWTAIPNTVMSAARVHIQGGIHTLVHTSPIVPFGVTCYAYTENGAYGYPGGFRLADVTSSCARSLPIAGDDMDNDCDGTIDEELLNEWDDDGDGRVDEDLAADGIVYLTTVDSFTFYKVPVTGVMKSANVKATCEAVKMSFPCYYTTSKHNEWTEGCIEHSEQDSNQHTFKVLSEKMCGNSLEASCLPLDGVFAYMPDDWEDGSAKGIDISTNANHLKGKDYYNKYALCSGNIDL</sequence>
<name>A0A9J7M0N2_BRAFL</name>
<keyword evidence="1" id="KW-1015">Disulfide bond</keyword>
<evidence type="ECO:0000313" key="4">
    <source>
        <dbReference type="Proteomes" id="UP000001554"/>
    </source>
</evidence>
<dbReference type="CDD" id="cd00037">
    <property type="entry name" value="CLECT"/>
    <property type="match status" value="3"/>
</dbReference>
<feature type="domain" description="C-type lectin" evidence="3">
    <location>
        <begin position="361"/>
        <end position="473"/>
    </location>
</feature>
<dbReference type="SUPFAM" id="SSF56436">
    <property type="entry name" value="C-type lectin-like"/>
    <property type="match status" value="4"/>
</dbReference>
<dbReference type="KEGG" id="bfo:118427108"/>
<organism evidence="4 5">
    <name type="scientific">Branchiostoma floridae</name>
    <name type="common">Florida lancelet</name>
    <name type="synonym">Amphioxus</name>
    <dbReference type="NCBI Taxonomy" id="7739"/>
    <lineage>
        <taxon>Eukaryota</taxon>
        <taxon>Metazoa</taxon>
        <taxon>Chordata</taxon>
        <taxon>Cephalochordata</taxon>
        <taxon>Leptocardii</taxon>
        <taxon>Amphioxiformes</taxon>
        <taxon>Branchiostomatidae</taxon>
        <taxon>Branchiostoma</taxon>
    </lineage>
</organism>
<reference evidence="5" key="2">
    <citation type="submission" date="2025-08" db="UniProtKB">
        <authorList>
            <consortium name="RefSeq"/>
        </authorList>
    </citation>
    <scope>IDENTIFICATION</scope>
    <source>
        <strain evidence="5">S238N-H82</strain>
        <tissue evidence="5">Testes</tissue>
    </source>
</reference>
<dbReference type="Pfam" id="PF00059">
    <property type="entry name" value="Lectin_C"/>
    <property type="match status" value="4"/>
</dbReference>
<dbReference type="InterPro" id="IPR016187">
    <property type="entry name" value="CTDL_fold"/>
</dbReference>
<dbReference type="Pfam" id="PF17517">
    <property type="entry name" value="IgGFc_binding"/>
    <property type="match status" value="1"/>
</dbReference>
<keyword evidence="4" id="KW-1185">Reference proteome</keyword>
<dbReference type="InterPro" id="IPR016186">
    <property type="entry name" value="C-type_lectin-like/link_sf"/>
</dbReference>
<dbReference type="GeneID" id="118427108"/>
<dbReference type="OrthoDB" id="441660at2759"/>
<keyword evidence="2" id="KW-0732">Signal</keyword>
<dbReference type="RefSeq" id="XP_035692637.1">
    <property type="nucleotide sequence ID" value="XM_035836744.1"/>
</dbReference>
<dbReference type="SMART" id="SM00034">
    <property type="entry name" value="CLECT"/>
    <property type="match status" value="4"/>
</dbReference>
<protein>
    <submittedName>
        <fullName evidence="5">Uncharacterized protein LOC118427108</fullName>
    </submittedName>
</protein>
<dbReference type="InterPro" id="IPR018378">
    <property type="entry name" value="C-type_lectin_CS"/>
</dbReference>
<dbReference type="PROSITE" id="PS50041">
    <property type="entry name" value="C_TYPE_LECTIN_2"/>
    <property type="match status" value="4"/>
</dbReference>
<dbReference type="PROSITE" id="PS00615">
    <property type="entry name" value="C_TYPE_LECTIN_1"/>
    <property type="match status" value="2"/>
</dbReference>
<reference evidence="4" key="1">
    <citation type="journal article" date="2020" name="Nat. Ecol. Evol.">
        <title>Deeply conserved synteny resolves early events in vertebrate evolution.</title>
        <authorList>
            <person name="Simakov O."/>
            <person name="Marletaz F."/>
            <person name="Yue J.X."/>
            <person name="O'Connell B."/>
            <person name="Jenkins J."/>
            <person name="Brandt A."/>
            <person name="Calef R."/>
            <person name="Tung C.H."/>
            <person name="Huang T.K."/>
            <person name="Schmutz J."/>
            <person name="Satoh N."/>
            <person name="Yu J.K."/>
            <person name="Putnam N.H."/>
            <person name="Green R.E."/>
            <person name="Rokhsar D.S."/>
        </authorList>
    </citation>
    <scope>NUCLEOTIDE SEQUENCE [LARGE SCALE GENOMIC DNA]</scope>
    <source>
        <strain evidence="4">S238N-H82</strain>
    </source>
</reference>
<accession>A0A9J7M0N2</accession>
<feature type="domain" description="C-type lectin" evidence="3">
    <location>
        <begin position="953"/>
        <end position="1068"/>
    </location>
</feature>
<evidence type="ECO:0000259" key="3">
    <source>
        <dbReference type="PROSITE" id="PS50041"/>
    </source>
</evidence>
<evidence type="ECO:0000256" key="1">
    <source>
        <dbReference type="ARBA" id="ARBA00023157"/>
    </source>
</evidence>
<gene>
    <name evidence="5" type="primary">LOC118427108</name>
</gene>
<evidence type="ECO:0000313" key="5">
    <source>
        <dbReference type="RefSeq" id="XP_035692637.1"/>
    </source>
</evidence>
<dbReference type="PANTHER" id="PTHR46534">
    <property type="entry name" value="IGGFC_BINDING DOMAIN-CONTAINING PROTEIN"/>
    <property type="match status" value="1"/>
</dbReference>
<dbReference type="InterPro" id="IPR035234">
    <property type="entry name" value="IgGFc-bd_N"/>
</dbReference>
<feature type="domain" description="C-type lectin" evidence="3">
    <location>
        <begin position="37"/>
        <end position="151"/>
    </location>
</feature>
<feature type="chain" id="PRO_5039911838" evidence="2">
    <location>
        <begin position="28"/>
        <end position="1849"/>
    </location>
</feature>
<feature type="domain" description="C-type lectin" evidence="3">
    <location>
        <begin position="664"/>
        <end position="779"/>
    </location>
</feature>
<dbReference type="InterPro" id="IPR001304">
    <property type="entry name" value="C-type_lectin-like"/>
</dbReference>
<feature type="signal peptide" evidence="2">
    <location>
        <begin position="1"/>
        <end position="27"/>
    </location>
</feature>
<dbReference type="PANTHER" id="PTHR46534:SF1">
    <property type="entry name" value="IGGFC-BINDING PROTEIN N-TERMINAL DOMAIN-CONTAINING PROTEIN"/>
    <property type="match status" value="1"/>
</dbReference>
<evidence type="ECO:0000256" key="2">
    <source>
        <dbReference type="SAM" id="SignalP"/>
    </source>
</evidence>
<proteinExistence type="predicted"/>
<dbReference type="Gene3D" id="3.10.100.10">
    <property type="entry name" value="Mannose-Binding Protein A, subunit A"/>
    <property type="match status" value="4"/>
</dbReference>
<dbReference type="Proteomes" id="UP000001554">
    <property type="component" value="Chromosome 12"/>
</dbReference>